<dbReference type="OrthoDB" id="3265199at2759"/>
<dbReference type="Proteomes" id="UP000620124">
    <property type="component" value="Unassembled WGS sequence"/>
</dbReference>
<feature type="region of interest" description="Disordered" evidence="1">
    <location>
        <begin position="70"/>
        <end position="104"/>
    </location>
</feature>
<dbReference type="EMBL" id="JACAZI010000001">
    <property type="protein sequence ID" value="KAF7371925.1"/>
    <property type="molecule type" value="Genomic_DNA"/>
</dbReference>
<evidence type="ECO:0000313" key="3">
    <source>
        <dbReference type="Proteomes" id="UP000620124"/>
    </source>
</evidence>
<dbReference type="AlphaFoldDB" id="A0A8H6Z3I4"/>
<protein>
    <submittedName>
        <fullName evidence="2">Uncharacterized protein</fullName>
    </submittedName>
</protein>
<evidence type="ECO:0000313" key="2">
    <source>
        <dbReference type="EMBL" id="KAF7371925.1"/>
    </source>
</evidence>
<comment type="caution">
    <text evidence="2">The sequence shown here is derived from an EMBL/GenBank/DDBJ whole genome shotgun (WGS) entry which is preliminary data.</text>
</comment>
<evidence type="ECO:0000256" key="1">
    <source>
        <dbReference type="SAM" id="MobiDB-lite"/>
    </source>
</evidence>
<feature type="compositionally biased region" description="Basic and acidic residues" evidence="1">
    <location>
        <begin position="82"/>
        <end position="91"/>
    </location>
</feature>
<sequence>MANNLAVAAAQQGSDLVRSGEACGMKDDGAAKKNLETAASLAARDAVMKSLVKSEELVNLGSLLDASVRERQGQCGTKRKPASVDEKENRSSSRNATNKRRKKQQAALQDILNQHLLDDQAALDTYANQDHERHAEQVSLLRELVTSVRGLNDHISWMRTSGSWESSNVRHIYISPRSIIAPAIWFHILDCVTMESIVCRISVYKETLALGSPEMVVKYLQEAALL</sequence>
<proteinExistence type="predicted"/>
<name>A0A8H6Z3I4_9AGAR</name>
<accession>A0A8H6Z3I4</accession>
<keyword evidence="3" id="KW-1185">Reference proteome</keyword>
<reference evidence="2" key="1">
    <citation type="submission" date="2020-05" db="EMBL/GenBank/DDBJ databases">
        <title>Mycena genomes resolve the evolution of fungal bioluminescence.</title>
        <authorList>
            <person name="Tsai I.J."/>
        </authorList>
    </citation>
    <scope>NUCLEOTIDE SEQUENCE</scope>
    <source>
        <strain evidence="2">CCC161011</strain>
    </source>
</reference>
<organism evidence="2 3">
    <name type="scientific">Mycena venus</name>
    <dbReference type="NCBI Taxonomy" id="2733690"/>
    <lineage>
        <taxon>Eukaryota</taxon>
        <taxon>Fungi</taxon>
        <taxon>Dikarya</taxon>
        <taxon>Basidiomycota</taxon>
        <taxon>Agaricomycotina</taxon>
        <taxon>Agaricomycetes</taxon>
        <taxon>Agaricomycetidae</taxon>
        <taxon>Agaricales</taxon>
        <taxon>Marasmiineae</taxon>
        <taxon>Mycenaceae</taxon>
        <taxon>Mycena</taxon>
    </lineage>
</organism>
<gene>
    <name evidence="2" type="ORF">MVEN_00050200</name>
</gene>